<dbReference type="OrthoDB" id="3428371at2"/>
<proteinExistence type="predicted"/>
<name>A0A1H6CBA9_9BACT</name>
<sequence length="120" mass="13100">MDISTIEGEELGSVTFVQDYVQLDFNGPVLTLYIWPEVFIPVGVSMGEGSYAFGEPGYRDALCFVIGEPVETTSFEEGSALEIQFENGTIVRTSLRDEDYDGPEAGQFSTGEPGEPLVVF</sequence>
<evidence type="ECO:0000313" key="1">
    <source>
        <dbReference type="EMBL" id="SEG69686.1"/>
    </source>
</evidence>
<dbReference type="RefSeq" id="WP_103935206.1">
    <property type="nucleotide sequence ID" value="NZ_FNVA01000009.1"/>
</dbReference>
<organism evidence="1 2">
    <name type="scientific">Bryocella elongata</name>
    <dbReference type="NCBI Taxonomy" id="863522"/>
    <lineage>
        <taxon>Bacteria</taxon>
        <taxon>Pseudomonadati</taxon>
        <taxon>Acidobacteriota</taxon>
        <taxon>Terriglobia</taxon>
        <taxon>Terriglobales</taxon>
        <taxon>Acidobacteriaceae</taxon>
        <taxon>Bryocella</taxon>
    </lineage>
</organism>
<dbReference type="AlphaFoldDB" id="A0A1H6CBA9"/>
<keyword evidence="2" id="KW-1185">Reference proteome</keyword>
<gene>
    <name evidence="1" type="ORF">SAMN05421819_4371</name>
</gene>
<reference evidence="1 2" key="1">
    <citation type="submission" date="2016-10" db="EMBL/GenBank/DDBJ databases">
        <authorList>
            <person name="de Groot N.N."/>
        </authorList>
    </citation>
    <scope>NUCLEOTIDE SEQUENCE [LARGE SCALE GENOMIC DNA]</scope>
    <source>
        <strain evidence="1 2">DSM 22489</strain>
    </source>
</reference>
<dbReference type="EMBL" id="FNVA01000009">
    <property type="protein sequence ID" value="SEG69686.1"/>
    <property type="molecule type" value="Genomic_DNA"/>
</dbReference>
<dbReference type="Proteomes" id="UP000236728">
    <property type="component" value="Unassembled WGS sequence"/>
</dbReference>
<protein>
    <submittedName>
        <fullName evidence="1">Uncharacterized protein</fullName>
    </submittedName>
</protein>
<evidence type="ECO:0000313" key="2">
    <source>
        <dbReference type="Proteomes" id="UP000236728"/>
    </source>
</evidence>
<accession>A0A1H6CBA9</accession>